<sequence>MNTSPLARRSSVVAAIAALLLFGAGSYGRAQSGNEFAQAGFAAKERRDYPRAIQLFTEALRIGNFPADQRGFLLYSRGVALEGLGIRDRALVDLDAAIALLPSFPNSYIYRALIWTDRQEYDRAIEDLLQASRLNPSDPMVFNNLGGVYENKREFEKAIASYNQALKLSPNYADAYYNRAHAYLIQKDFDRALADYDQTIWLNPNFANAYGNRGALYLMRGDSEKAIADFDKAIQLTPRDATFRNNRANAYLTLEKYDRALSDFDQALQLDPGNVGTYLGRGRARLFAGNSEASAEDFQTAVRLRPSNPYPVIWLHIARVHRGESDEAELATNAARVNRGKWPTNLLDLYLRKSEIGEVRASASAGDPKEACEADFFIVEFQYHVRQVSEKDARELLEAIAARCRAHDVVFSGAKAELRLLAR</sequence>
<evidence type="ECO:0000256" key="3">
    <source>
        <dbReference type="PROSITE-ProRule" id="PRU00339"/>
    </source>
</evidence>
<dbReference type="Pfam" id="PF00515">
    <property type="entry name" value="TPR_1"/>
    <property type="match status" value="2"/>
</dbReference>
<dbReference type="PROSITE" id="PS50293">
    <property type="entry name" value="TPR_REGION"/>
    <property type="match status" value="4"/>
</dbReference>
<proteinExistence type="predicted"/>
<evidence type="ECO:0000256" key="1">
    <source>
        <dbReference type="ARBA" id="ARBA00022737"/>
    </source>
</evidence>
<feature type="repeat" description="TPR" evidence="3">
    <location>
        <begin position="139"/>
        <end position="172"/>
    </location>
</feature>
<dbReference type="PROSITE" id="PS50005">
    <property type="entry name" value="TPR"/>
    <property type="match status" value="6"/>
</dbReference>
<feature type="repeat" description="TPR" evidence="3">
    <location>
        <begin position="173"/>
        <end position="206"/>
    </location>
</feature>
<dbReference type="SMART" id="SM00028">
    <property type="entry name" value="TPR"/>
    <property type="match status" value="8"/>
</dbReference>
<dbReference type="SUPFAM" id="SSF48452">
    <property type="entry name" value="TPR-like"/>
    <property type="match status" value="1"/>
</dbReference>
<gene>
    <name evidence="4" type="ORF">CH341_00015</name>
</gene>
<dbReference type="EMBL" id="NPEX01000001">
    <property type="protein sequence ID" value="RAI46126.1"/>
    <property type="molecule type" value="Genomic_DNA"/>
</dbReference>
<dbReference type="PANTHER" id="PTHR44858">
    <property type="entry name" value="TETRATRICOPEPTIDE REPEAT PROTEIN 6"/>
    <property type="match status" value="1"/>
</dbReference>
<organism evidence="4 5">
    <name type="scientific">Rhodoplanes roseus</name>
    <dbReference type="NCBI Taxonomy" id="29409"/>
    <lineage>
        <taxon>Bacteria</taxon>
        <taxon>Pseudomonadati</taxon>
        <taxon>Pseudomonadota</taxon>
        <taxon>Alphaproteobacteria</taxon>
        <taxon>Hyphomicrobiales</taxon>
        <taxon>Nitrobacteraceae</taxon>
        <taxon>Rhodoplanes</taxon>
    </lineage>
</organism>
<keyword evidence="1" id="KW-0677">Repeat</keyword>
<dbReference type="Gene3D" id="1.25.40.10">
    <property type="entry name" value="Tetratricopeptide repeat domain"/>
    <property type="match status" value="3"/>
</dbReference>
<dbReference type="RefSeq" id="WP_111416986.1">
    <property type="nucleotide sequence ID" value="NZ_NPEX01000001.1"/>
</dbReference>
<feature type="repeat" description="TPR" evidence="3">
    <location>
        <begin position="275"/>
        <end position="308"/>
    </location>
</feature>
<evidence type="ECO:0000313" key="4">
    <source>
        <dbReference type="EMBL" id="RAI46126.1"/>
    </source>
</evidence>
<dbReference type="PANTHER" id="PTHR44858:SF1">
    <property type="entry name" value="UDP-N-ACETYLGLUCOSAMINE--PEPTIDE N-ACETYLGLUCOSAMINYLTRANSFERASE SPINDLY-RELATED"/>
    <property type="match status" value="1"/>
</dbReference>
<dbReference type="InterPro" id="IPR011990">
    <property type="entry name" value="TPR-like_helical_dom_sf"/>
</dbReference>
<dbReference type="AlphaFoldDB" id="A0A327L712"/>
<evidence type="ECO:0000256" key="2">
    <source>
        <dbReference type="ARBA" id="ARBA00022803"/>
    </source>
</evidence>
<evidence type="ECO:0000313" key="5">
    <source>
        <dbReference type="Proteomes" id="UP000249130"/>
    </source>
</evidence>
<keyword evidence="2 3" id="KW-0802">TPR repeat</keyword>
<keyword evidence="5" id="KW-1185">Reference proteome</keyword>
<dbReference type="InterPro" id="IPR019734">
    <property type="entry name" value="TPR_rpt"/>
</dbReference>
<dbReference type="Pfam" id="PF13414">
    <property type="entry name" value="TPR_11"/>
    <property type="match status" value="2"/>
</dbReference>
<protein>
    <submittedName>
        <fullName evidence="4">Uncharacterized protein</fullName>
    </submittedName>
</protein>
<reference evidence="4 5" key="1">
    <citation type="submission" date="2017-07" db="EMBL/GenBank/DDBJ databases">
        <title>Draft Genome Sequences of Select Purple Nonsulfur Bacteria.</title>
        <authorList>
            <person name="Lasarre B."/>
            <person name="Mckinlay J.B."/>
        </authorList>
    </citation>
    <scope>NUCLEOTIDE SEQUENCE [LARGE SCALE GENOMIC DNA]</scope>
    <source>
        <strain evidence="4 5">DSM 5909</strain>
    </source>
</reference>
<dbReference type="Proteomes" id="UP000249130">
    <property type="component" value="Unassembled WGS sequence"/>
</dbReference>
<accession>A0A327L712</accession>
<dbReference type="OrthoDB" id="9814069at2"/>
<feature type="repeat" description="TPR" evidence="3">
    <location>
        <begin position="241"/>
        <end position="274"/>
    </location>
</feature>
<name>A0A327L712_9BRAD</name>
<comment type="caution">
    <text evidence="4">The sequence shown here is derived from an EMBL/GenBank/DDBJ whole genome shotgun (WGS) entry which is preliminary data.</text>
</comment>
<feature type="repeat" description="TPR" evidence="3">
    <location>
        <begin position="105"/>
        <end position="138"/>
    </location>
</feature>
<dbReference type="InterPro" id="IPR050498">
    <property type="entry name" value="Ycf3"/>
</dbReference>
<feature type="repeat" description="TPR" evidence="3">
    <location>
        <begin position="207"/>
        <end position="240"/>
    </location>
</feature>